<keyword evidence="2" id="KW-1185">Reference proteome</keyword>
<comment type="caution">
    <text evidence="1">The sequence shown here is derived from an EMBL/GenBank/DDBJ whole genome shotgun (WGS) entry which is preliminary data.</text>
</comment>
<sequence length="257" mass="27177">MQSMLDVSESVRSEIGDEETERLLAGNAVPDVYDCASCRTPGKTHQERTSTVLFVGEESAVLAFAHARCIPSQVVRVSDEQLADAVSAQAAAEALAEPTPGGAAQLAVTCGLILCGRETKPALVVEPTVPVARIGGPGDRDEFLDLLTEHGYHPVTDLNVPPAPLEGWSVLMAMGQLHAVLQPAAGGSSDAWWQAHRPMEVSEPWRNAANRDNEVLVYAAPVGSIGRQPREDLLREAMQNAVDKGLLVGGSMPLAGS</sequence>
<accession>A0A852ZNY0</accession>
<gene>
    <name evidence="1" type="ORF">FHU37_000348</name>
</gene>
<organism evidence="1 2">
    <name type="scientific">Allostreptomyces psammosilenae</name>
    <dbReference type="NCBI Taxonomy" id="1892865"/>
    <lineage>
        <taxon>Bacteria</taxon>
        <taxon>Bacillati</taxon>
        <taxon>Actinomycetota</taxon>
        <taxon>Actinomycetes</taxon>
        <taxon>Kitasatosporales</taxon>
        <taxon>Streptomycetaceae</taxon>
        <taxon>Allostreptomyces</taxon>
    </lineage>
</organism>
<dbReference type="Proteomes" id="UP000567795">
    <property type="component" value="Unassembled WGS sequence"/>
</dbReference>
<dbReference type="AlphaFoldDB" id="A0A852ZNY0"/>
<dbReference type="RefSeq" id="WP_179812459.1">
    <property type="nucleotide sequence ID" value="NZ_JACBZD010000001.1"/>
</dbReference>
<evidence type="ECO:0000313" key="2">
    <source>
        <dbReference type="Proteomes" id="UP000567795"/>
    </source>
</evidence>
<protein>
    <submittedName>
        <fullName evidence="1">Uncharacterized protein</fullName>
    </submittedName>
</protein>
<dbReference type="EMBL" id="JACBZD010000001">
    <property type="protein sequence ID" value="NYI03405.1"/>
    <property type="molecule type" value="Genomic_DNA"/>
</dbReference>
<proteinExistence type="predicted"/>
<name>A0A852ZNY0_9ACTN</name>
<evidence type="ECO:0000313" key="1">
    <source>
        <dbReference type="EMBL" id="NYI03405.1"/>
    </source>
</evidence>
<reference evidence="1 2" key="1">
    <citation type="submission" date="2020-07" db="EMBL/GenBank/DDBJ databases">
        <title>Sequencing the genomes of 1000 actinobacteria strains.</title>
        <authorList>
            <person name="Klenk H.-P."/>
        </authorList>
    </citation>
    <scope>NUCLEOTIDE SEQUENCE [LARGE SCALE GENOMIC DNA]</scope>
    <source>
        <strain evidence="1 2">DSM 42178</strain>
    </source>
</reference>